<dbReference type="Proteomes" id="UP000008631">
    <property type="component" value="Chromosome"/>
</dbReference>
<dbReference type="Gene3D" id="3.30.70.360">
    <property type="match status" value="1"/>
</dbReference>
<dbReference type="RefSeq" id="WP_013564783.1">
    <property type="nucleotide sequence ID" value="NC_014962.1"/>
</dbReference>
<dbReference type="EMBL" id="CP002353">
    <property type="protein sequence ID" value="ADV62495.1"/>
    <property type="molecule type" value="Genomic_DNA"/>
</dbReference>
<organism evidence="5 6">
    <name type="scientific">Isosphaera pallida (strain ATCC 43644 / DSM 9630 / IS1B)</name>
    <dbReference type="NCBI Taxonomy" id="575540"/>
    <lineage>
        <taxon>Bacteria</taxon>
        <taxon>Pseudomonadati</taxon>
        <taxon>Planctomycetota</taxon>
        <taxon>Planctomycetia</taxon>
        <taxon>Isosphaerales</taxon>
        <taxon>Isosphaeraceae</taxon>
        <taxon>Isosphaera</taxon>
    </lineage>
</organism>
<gene>
    <name evidence="5" type="ordered locus">Isop_1915</name>
</gene>
<dbReference type="AlphaFoldDB" id="E8R2J5"/>
<reference evidence="5 6" key="2">
    <citation type="journal article" date="2011" name="Stand. Genomic Sci.">
        <title>Complete genome sequence of Isosphaera pallida type strain (IS1B).</title>
        <authorList>
            <consortium name="US DOE Joint Genome Institute (JGI-PGF)"/>
            <person name="Goker M."/>
            <person name="Cleland D."/>
            <person name="Saunders E."/>
            <person name="Lapidus A."/>
            <person name="Nolan M."/>
            <person name="Lucas S."/>
            <person name="Hammon N."/>
            <person name="Deshpande S."/>
            <person name="Cheng J.F."/>
            <person name="Tapia R."/>
            <person name="Han C."/>
            <person name="Goodwin L."/>
            <person name="Pitluck S."/>
            <person name="Liolios K."/>
            <person name="Pagani I."/>
            <person name="Ivanova N."/>
            <person name="Mavromatis K."/>
            <person name="Pati A."/>
            <person name="Chen A."/>
            <person name="Palaniappan K."/>
            <person name="Land M."/>
            <person name="Hauser L."/>
            <person name="Chang Y.J."/>
            <person name="Jeffries C.D."/>
            <person name="Detter J.C."/>
            <person name="Beck B."/>
            <person name="Woyke T."/>
            <person name="Bristow J."/>
            <person name="Eisen J.A."/>
            <person name="Markowitz V."/>
            <person name="Hugenholtz P."/>
            <person name="Kyrpides N.C."/>
            <person name="Klenk H.P."/>
        </authorList>
    </citation>
    <scope>NUCLEOTIDE SEQUENCE [LARGE SCALE GENOMIC DNA]</scope>
    <source>
        <strain evidence="6">ATCC 43644 / DSM 9630 / IS1B</strain>
    </source>
</reference>
<evidence type="ECO:0000259" key="4">
    <source>
        <dbReference type="Pfam" id="PF07687"/>
    </source>
</evidence>
<dbReference type="InterPro" id="IPR002933">
    <property type="entry name" value="Peptidase_M20"/>
</dbReference>
<dbReference type="GO" id="GO:0046872">
    <property type="term" value="F:metal ion binding"/>
    <property type="evidence" value="ECO:0007669"/>
    <property type="project" value="UniProtKB-KW"/>
</dbReference>
<dbReference type="KEGG" id="ipa:Isop_1915"/>
<dbReference type="eggNOG" id="COG0624">
    <property type="taxonomic scope" value="Bacteria"/>
</dbReference>
<feature type="active site" description="Proton acceptor" evidence="3">
    <location>
        <position position="166"/>
    </location>
</feature>
<dbReference type="HOGENOM" id="CLU_021802_7_0_0"/>
<sequence>MSVGSAPVPPLDWTTWNERFARRLPAMLEDLSWLVGRESPSLDKPRLDAVARDLADRCRRLGARVELVANPRGGDHLKAVFFENLAGRSNASPSPILILGHFDTVWPVGILDRMPIRLDQKADTFAGPGALDMKAGIVIVLHALEELSRFGLAPSRPVTLLLTSDEEIGSPTSRNLIETEARRSAFALVVEPSLANGGLKTARKGVGRFRLDVQGKAAHAGIAPEKGVSATLELAHQLVRIGQLGDPEAGTTLNIGRIQGGGATNVVAETAWAELDVRVVTLAEQARIERELNGLRAVLNGARLTLSGGFNRPPMERTAAIGGLFQHARDLAARLGFELVEGATGGGSDANFTAALGLPTLDGLGARGDGAHASHEHIRISSLPERAALLAALIVTDPPSLCPLA</sequence>
<feature type="active site" evidence="3">
    <location>
        <position position="103"/>
    </location>
</feature>
<evidence type="ECO:0000256" key="3">
    <source>
        <dbReference type="PIRSR" id="PIRSR037238-1"/>
    </source>
</evidence>
<evidence type="ECO:0000256" key="2">
    <source>
        <dbReference type="ARBA" id="ARBA00022801"/>
    </source>
</evidence>
<dbReference type="GO" id="GO:0016787">
    <property type="term" value="F:hydrolase activity"/>
    <property type="evidence" value="ECO:0007669"/>
    <property type="project" value="UniProtKB-KW"/>
</dbReference>
<dbReference type="Gene3D" id="3.40.630.10">
    <property type="entry name" value="Zn peptidases"/>
    <property type="match status" value="1"/>
</dbReference>
<dbReference type="InterPro" id="IPR036264">
    <property type="entry name" value="Bact_exopeptidase_dim_dom"/>
</dbReference>
<dbReference type="PIRSF" id="PIRSF037238">
    <property type="entry name" value="Carboxypeptidase_G2"/>
    <property type="match status" value="1"/>
</dbReference>
<reference key="1">
    <citation type="submission" date="2010-11" db="EMBL/GenBank/DDBJ databases">
        <title>The complete sequence of chromosome of Isophaera pallida ATCC 43644.</title>
        <authorList>
            <consortium name="US DOE Joint Genome Institute (JGI-PGF)"/>
            <person name="Lucas S."/>
            <person name="Copeland A."/>
            <person name="Lapidus A."/>
            <person name="Bruce D."/>
            <person name="Goodwin L."/>
            <person name="Pitluck S."/>
            <person name="Kyrpides N."/>
            <person name="Mavromatis K."/>
            <person name="Pagani I."/>
            <person name="Ivanova N."/>
            <person name="Saunders E."/>
            <person name="Brettin T."/>
            <person name="Detter J.C."/>
            <person name="Han C."/>
            <person name="Tapia R."/>
            <person name="Land M."/>
            <person name="Hauser L."/>
            <person name="Markowitz V."/>
            <person name="Cheng J.-F."/>
            <person name="Hugenholtz P."/>
            <person name="Woyke T."/>
            <person name="Wu D."/>
            <person name="Eisen J.A."/>
        </authorList>
    </citation>
    <scope>NUCLEOTIDE SEQUENCE</scope>
    <source>
        <strain>ATCC 43644</strain>
    </source>
</reference>
<dbReference type="SUPFAM" id="SSF55031">
    <property type="entry name" value="Bacterial exopeptidase dimerisation domain"/>
    <property type="match status" value="1"/>
</dbReference>
<dbReference type="PANTHER" id="PTHR43808:SF9">
    <property type="entry name" value="BLL0789 PROTEIN"/>
    <property type="match status" value="1"/>
</dbReference>
<evidence type="ECO:0000313" key="5">
    <source>
        <dbReference type="EMBL" id="ADV62495.1"/>
    </source>
</evidence>
<dbReference type="PANTHER" id="PTHR43808">
    <property type="entry name" value="ACETYLORNITHINE DEACETYLASE"/>
    <property type="match status" value="1"/>
</dbReference>
<keyword evidence="6" id="KW-1185">Reference proteome</keyword>
<dbReference type="SUPFAM" id="SSF53187">
    <property type="entry name" value="Zn-dependent exopeptidases"/>
    <property type="match status" value="1"/>
</dbReference>
<protein>
    <submittedName>
        <fullName evidence="5">Peptidase M20</fullName>
    </submittedName>
</protein>
<dbReference type="Pfam" id="PF07687">
    <property type="entry name" value="M20_dimer"/>
    <property type="match status" value="1"/>
</dbReference>
<dbReference type="Pfam" id="PF01546">
    <property type="entry name" value="Peptidase_M20"/>
    <property type="match status" value="1"/>
</dbReference>
<keyword evidence="2" id="KW-0378">Hydrolase</keyword>
<dbReference type="CDD" id="cd03885">
    <property type="entry name" value="M20_CPDG2"/>
    <property type="match status" value="1"/>
</dbReference>
<proteinExistence type="predicted"/>
<evidence type="ECO:0000256" key="1">
    <source>
        <dbReference type="ARBA" id="ARBA00022723"/>
    </source>
</evidence>
<keyword evidence="1" id="KW-0479">Metal-binding</keyword>
<dbReference type="InterPro" id="IPR017150">
    <property type="entry name" value="Pept_M20_glutamate_carboxypep"/>
</dbReference>
<feature type="domain" description="Peptidase M20 dimerisation" evidence="4">
    <location>
        <begin position="201"/>
        <end position="293"/>
    </location>
</feature>
<accession>E8R2J5</accession>
<dbReference type="STRING" id="575540.Isop_1915"/>
<dbReference type="InterPro" id="IPR050072">
    <property type="entry name" value="Peptidase_M20A"/>
</dbReference>
<dbReference type="InterPro" id="IPR011650">
    <property type="entry name" value="Peptidase_M20_dimer"/>
</dbReference>
<name>E8R2J5_ISOPI</name>
<dbReference type="InParanoid" id="E8R2J5"/>
<evidence type="ECO:0000313" key="6">
    <source>
        <dbReference type="Proteomes" id="UP000008631"/>
    </source>
</evidence>